<evidence type="ECO:0000259" key="12">
    <source>
        <dbReference type="Pfam" id="PF19282"/>
    </source>
</evidence>
<keyword evidence="5 10" id="KW-0820">tRNA-binding</keyword>
<dbReference type="InterPro" id="IPR013598">
    <property type="entry name" value="Exportin-1/Importin-b-like"/>
</dbReference>
<evidence type="ECO:0000259" key="11">
    <source>
        <dbReference type="Pfam" id="PF08389"/>
    </source>
</evidence>
<evidence type="ECO:0000313" key="13">
    <source>
        <dbReference type="EMBL" id="CAK9259077.1"/>
    </source>
</evidence>
<feature type="domain" description="Exportin-T C-terminal" evidence="12">
    <location>
        <begin position="339"/>
        <end position="986"/>
    </location>
</feature>
<accession>A0ABP0W0H3</accession>
<sequence length="998" mass="111844">MDDFERAIFFSFDQSGAVDTQLKAQAMAYCEQAKQSPKIWHACLDKFRVSQYAEVQFWCLQTLEEVLQQRYRLLDGQERLFIRSSLMAAFCNFNLDDSSADPAIPIVSRPVFVKNKLAQLIVILIFIEYPIDWPSAFLDMIGSLSKGPVVVDMFIRVLNSLDEEVISLDFPRTPEECAGATRIKDAMRQQCISQIVGAWYSLIVMYKGESPFLSAAVLETMQKYVAWIDIGLVANDTFVPLLFELLVSSHEYPKLRGAAAECLLAIVSKRMDAPSKLALLQQLQTGQACSRIMEAQEPDFALKLTALFTGIATEVLECSKKIDLNGASAQSPALAELVTVMLDEVLPPVFYFMQNGDEDTSTTTFQFLSNYVGRMKRSTAVTGKQADHIAQILAVVFTRMRYDGASKESLDKLDKEGMEEEERMADYRKDLLSLFRSINRVAPELTRSFIETTLTKVLGKVDSPFEDVEAAIVLLHVMGEGITEDALKPGGGVVEKMVGALLSTNLPCHSHRLVALIYLETVTRYVQFVQHHLDYIPQVLAVFLDVRGMHNPNPHVSSRASYLFMKFVKVLRIQLVPYLENILQSLEDILSAVTSSKTTVAKGDLDDRSYAFEAIGLLIGMEELPVDKQATFVSALLMPLCAQVEAILASDEVKGDPIGSVSTVGVLQQIILAISYLSKGFGDHLASNNRPVIGNMFKQSLDIILQVVPSFPKNKVLRSKVISFLHQMVETLGSAVFPALPTIIQQLLADSEPKDLLEFIQLVNQLINKFKSSLRDILQDIFPAIVGRVFALLPQNVFPEGPGSQTEEVRELLELQRHYYLLLHALTSNDLSSVMLTAQSSHLLKDIVGLLLDASCKHKDVLIRKICVQVFSKMIADWCGSRIEEEKVPGFRQFVVERFAADCCVYMVLDSSFNLRDANTFSLFCEIVAANKLIYEKCGNDFLIHLATQVLPAVHCPPNLAEQYCLHIQRSDVKELKVFYKTFIEKLRPEQNGNIWRR</sequence>
<dbReference type="InterPro" id="IPR016024">
    <property type="entry name" value="ARM-type_fold"/>
</dbReference>
<evidence type="ECO:0000256" key="4">
    <source>
        <dbReference type="ARBA" id="ARBA00022490"/>
    </source>
</evidence>
<organism evidence="13 14">
    <name type="scientific">Sphagnum jensenii</name>
    <dbReference type="NCBI Taxonomy" id="128206"/>
    <lineage>
        <taxon>Eukaryota</taxon>
        <taxon>Viridiplantae</taxon>
        <taxon>Streptophyta</taxon>
        <taxon>Embryophyta</taxon>
        <taxon>Bryophyta</taxon>
        <taxon>Sphagnophytina</taxon>
        <taxon>Sphagnopsida</taxon>
        <taxon>Sphagnales</taxon>
        <taxon>Sphagnaceae</taxon>
        <taxon>Sphagnum</taxon>
    </lineage>
</organism>
<evidence type="ECO:0000256" key="8">
    <source>
        <dbReference type="ARBA" id="ARBA00029784"/>
    </source>
</evidence>
<dbReference type="InterPro" id="IPR045546">
    <property type="entry name" value="Exportin-T_C"/>
</dbReference>
<evidence type="ECO:0000256" key="3">
    <source>
        <dbReference type="ARBA" id="ARBA00022448"/>
    </source>
</evidence>
<dbReference type="InterPro" id="IPR040017">
    <property type="entry name" value="XPOT"/>
</dbReference>
<keyword evidence="14" id="KW-1185">Reference proteome</keyword>
<dbReference type="Proteomes" id="UP001497444">
    <property type="component" value="Chromosome 12"/>
</dbReference>
<comment type="similarity">
    <text evidence="10">Belongs to the exportin family.</text>
</comment>
<dbReference type="PANTHER" id="PTHR15952:SF11">
    <property type="entry name" value="EXPORTIN-T"/>
    <property type="match status" value="1"/>
</dbReference>
<evidence type="ECO:0000256" key="9">
    <source>
        <dbReference type="ARBA" id="ARBA00032199"/>
    </source>
</evidence>
<dbReference type="InterPro" id="IPR011989">
    <property type="entry name" value="ARM-like"/>
</dbReference>
<keyword evidence="7 10" id="KW-0539">Nucleus</keyword>
<evidence type="ECO:0000256" key="6">
    <source>
        <dbReference type="ARBA" id="ARBA00022884"/>
    </source>
</evidence>
<comment type="function">
    <text evidence="10">tRNA nucleus export receptor which facilitates tRNA translocation across the nuclear pore complex.</text>
</comment>
<keyword evidence="6 10" id="KW-0694">RNA-binding</keyword>
<evidence type="ECO:0000313" key="14">
    <source>
        <dbReference type="Proteomes" id="UP001497444"/>
    </source>
</evidence>
<name>A0ABP0W0H3_9BRYO</name>
<evidence type="ECO:0000256" key="5">
    <source>
        <dbReference type="ARBA" id="ARBA00022555"/>
    </source>
</evidence>
<evidence type="ECO:0000256" key="2">
    <source>
        <dbReference type="ARBA" id="ARBA00018928"/>
    </source>
</evidence>
<reference evidence="13" key="1">
    <citation type="submission" date="2024-02" db="EMBL/GenBank/DDBJ databases">
        <authorList>
            <consortium name="ELIXIR-Norway"/>
            <consortium name="Elixir Norway"/>
        </authorList>
    </citation>
    <scope>NUCLEOTIDE SEQUENCE</scope>
</reference>
<evidence type="ECO:0000256" key="1">
    <source>
        <dbReference type="ARBA" id="ARBA00004496"/>
    </source>
</evidence>
<dbReference type="PANTHER" id="PTHR15952">
    <property type="entry name" value="EXPORTIN-T/LOS1"/>
    <property type="match status" value="1"/>
</dbReference>
<dbReference type="Pfam" id="PF08389">
    <property type="entry name" value="Xpo1"/>
    <property type="match status" value="1"/>
</dbReference>
<gene>
    <name evidence="13" type="ORF">CSSPJE1EN1_LOCUS4555</name>
</gene>
<proteinExistence type="inferred from homology"/>
<evidence type="ECO:0000256" key="10">
    <source>
        <dbReference type="RuleBase" id="RU366037"/>
    </source>
</evidence>
<keyword evidence="3 10" id="KW-0813">Transport</keyword>
<protein>
    <recommendedName>
        <fullName evidence="2 10">Exportin-T</fullName>
    </recommendedName>
    <alternativeName>
        <fullName evidence="8 10">Exportin(tRNA)</fullName>
    </alternativeName>
    <alternativeName>
        <fullName evidence="9 10">tRNA exportin</fullName>
    </alternativeName>
</protein>
<evidence type="ECO:0000256" key="7">
    <source>
        <dbReference type="ARBA" id="ARBA00023242"/>
    </source>
</evidence>
<dbReference type="Gene3D" id="1.25.10.10">
    <property type="entry name" value="Leucine-rich Repeat Variant"/>
    <property type="match status" value="1"/>
</dbReference>
<keyword evidence="4 10" id="KW-0963">Cytoplasm</keyword>
<comment type="subcellular location">
    <subcellularLocation>
        <location evidence="1 10">Cytoplasm</location>
    </subcellularLocation>
    <subcellularLocation>
        <location evidence="10">Nucleus</location>
    </subcellularLocation>
    <text evidence="10">Shuttles between the nucleus and the cytoplasm.</text>
</comment>
<feature type="domain" description="Exportin-1/Importin-beta-like" evidence="11">
    <location>
        <begin position="111"/>
        <end position="263"/>
    </location>
</feature>
<dbReference type="EMBL" id="OZ020107">
    <property type="protein sequence ID" value="CAK9259077.1"/>
    <property type="molecule type" value="Genomic_DNA"/>
</dbReference>
<dbReference type="Pfam" id="PF19282">
    <property type="entry name" value="Exportin-T"/>
    <property type="match status" value="1"/>
</dbReference>
<dbReference type="SUPFAM" id="SSF48371">
    <property type="entry name" value="ARM repeat"/>
    <property type="match status" value="1"/>
</dbReference>